<dbReference type="PANTHER" id="PTHR22754">
    <property type="entry name" value="DISCO-INTERACTING PROTEIN 2 DIP2 -RELATED"/>
    <property type="match status" value="1"/>
</dbReference>
<dbReference type="GO" id="GO:0030170">
    <property type="term" value="F:pyridoxal phosphate binding"/>
    <property type="evidence" value="ECO:0007669"/>
    <property type="project" value="InterPro"/>
</dbReference>
<keyword evidence="4" id="KW-0443">Lipid metabolism</keyword>
<accession>A0A1G5PR57</accession>
<gene>
    <name evidence="8" type="ORF">SAMN02982990_00147</name>
</gene>
<dbReference type="PANTHER" id="PTHR22754:SF32">
    <property type="entry name" value="DISCO-INTERACTING PROTEIN 2"/>
    <property type="match status" value="1"/>
</dbReference>
<keyword evidence="2" id="KW-0436">Ligase</keyword>
<dbReference type="Gene3D" id="3.40.640.10">
    <property type="entry name" value="Type I PLP-dependent aspartate aminotransferase-like (Major domain)"/>
    <property type="match status" value="1"/>
</dbReference>
<evidence type="ECO:0000259" key="6">
    <source>
        <dbReference type="Pfam" id="PF00501"/>
    </source>
</evidence>
<sequence>MNTICQMIEKRASENAHELIFKFLSDGEREEEQLSWKNLHRGQKSIAYYLQQYCQPGDRVIVMLPSGLLFVQTMAACLYSSVVAVPVNSARPEGRGWDTILKIIMDSGARLVITTSKQSEKIKEVFAKESGFNGVKVISANELIAAQEDVSYRGGSNLALLQYTSGSTGEPKGVMVGYENLINNLEAIKNRFACSEEACGVIWLPPYHDMGLLGGILQPFYSGVPVVLMPPTVVIQQPALWLKAISKYKATISGGPNFIYEQSVERISDKDLESIDLSNWKNAFSGAEPVRADILQRFSERFSSHGFNKNALYPCYGLAESTLYVSGPVTNNYGMKIENFNSRALSEGNAIKANSVNGNTALVSHGKPYENQEIIICKNDMADVLPEGKVGEIWLKGPSVTYGYWNNENATSGAFNQYTSDNKGPYLRTGDLGFLFDGELYISGRIKDVIIIRGKNHYPQDIENTSQMSDAALISGGCVAFADEKGVIVIQEVKRIDIKKIDVKEIMKKIRVNITNNHEVSVSKIILIRPGGILKTSSGKVRRKAMQELLLSGKLTVIDEWNAQSASRDQQNNHQDTNKSFVINWFDNWLIRETGEGLPDITAGEIQLYNLGIDSLQKATLLADFSDLTSHQLPSDIFERHEYLGSFLNELEAIYNFISGYNQLPPELRTQITSQLENEGDHQVFEDINAIPEEFFNPIHLKGVKEIEARLESMKGVSLPFFTTHEGVNGSHTVMNEKSYLNFSNHNYLGLAQHPEVKAASIAAINRYGTSPSAARIVAGQRPVHVDLEAEIAKFTGHEDAITFVSSNFCNVTVIGHLMQRGDLILYDEYSHDSLLQGGKLSQADMLPFAHNNWQMAEELLNKKRKHYRKVMLFIEGAYSMDGDIPDLQKFVEIKKKHKVLLMIDECLSIGVLGESGRGVCEHCDVMPSEIDICMGGISKSFASCGGYIAGKRSFITYLRYTTPGFVYTTGMPPAAAASALAAIKVIQKEKYRVHEVQELSKYFVNKANALGLDTGFSKDTPVIPLMIGDENKCIYIYQKLRENLINVQPILHPAVPENKARLRFFINYGHTVEDINKVLNIIKEHI</sequence>
<dbReference type="InterPro" id="IPR045851">
    <property type="entry name" value="AMP-bd_C_sf"/>
</dbReference>
<evidence type="ECO:0000259" key="5">
    <source>
        <dbReference type="Pfam" id="PF00155"/>
    </source>
</evidence>
<organism evidence="8 9">
    <name type="scientific">Photorhabdus luminescens</name>
    <name type="common">Xenorhabdus luminescens</name>
    <dbReference type="NCBI Taxonomy" id="29488"/>
    <lineage>
        <taxon>Bacteria</taxon>
        <taxon>Pseudomonadati</taxon>
        <taxon>Pseudomonadota</taxon>
        <taxon>Gammaproteobacteria</taxon>
        <taxon>Enterobacterales</taxon>
        <taxon>Morganellaceae</taxon>
        <taxon>Photorhabdus</taxon>
    </lineage>
</organism>
<name>A0A1G5PR57_PHOLU</name>
<protein>
    <submittedName>
        <fullName evidence="8">8-amino-7-oxononanoate synthase</fullName>
    </submittedName>
</protein>
<feature type="domain" description="Aminotransferase class I/classII large" evidence="5">
    <location>
        <begin position="740"/>
        <end position="1082"/>
    </location>
</feature>
<dbReference type="Gene3D" id="3.40.50.12780">
    <property type="entry name" value="N-terminal domain of ligase-like"/>
    <property type="match status" value="1"/>
</dbReference>
<proteinExistence type="inferred from homology"/>
<evidence type="ECO:0000313" key="8">
    <source>
        <dbReference type="EMBL" id="SCZ51529.1"/>
    </source>
</evidence>
<dbReference type="SUPFAM" id="SSF53383">
    <property type="entry name" value="PLP-dependent transferases"/>
    <property type="match status" value="1"/>
</dbReference>
<feature type="domain" description="AMP-dependent synthetase/ligase" evidence="6">
    <location>
        <begin position="20"/>
        <end position="405"/>
    </location>
</feature>
<dbReference type="InterPro" id="IPR025110">
    <property type="entry name" value="AMP-bd_C"/>
</dbReference>
<evidence type="ECO:0000256" key="1">
    <source>
        <dbReference type="ARBA" id="ARBA00006432"/>
    </source>
</evidence>
<dbReference type="Pfam" id="PF00501">
    <property type="entry name" value="AMP-binding"/>
    <property type="match status" value="1"/>
</dbReference>
<dbReference type="EMBL" id="FMWJ01000001">
    <property type="protein sequence ID" value="SCZ51529.1"/>
    <property type="molecule type" value="Genomic_DNA"/>
</dbReference>
<dbReference type="GO" id="GO:0071766">
    <property type="term" value="P:Actinobacterium-type cell wall biogenesis"/>
    <property type="evidence" value="ECO:0007669"/>
    <property type="project" value="UniProtKB-ARBA"/>
</dbReference>
<dbReference type="PROSITE" id="PS00455">
    <property type="entry name" value="AMP_BINDING"/>
    <property type="match status" value="1"/>
</dbReference>
<keyword evidence="3" id="KW-0276">Fatty acid metabolism</keyword>
<evidence type="ECO:0000256" key="3">
    <source>
        <dbReference type="ARBA" id="ARBA00022832"/>
    </source>
</evidence>
<dbReference type="InterPro" id="IPR004839">
    <property type="entry name" value="Aminotransferase_I/II_large"/>
</dbReference>
<evidence type="ECO:0000259" key="7">
    <source>
        <dbReference type="Pfam" id="PF23024"/>
    </source>
</evidence>
<dbReference type="CDD" id="cd06454">
    <property type="entry name" value="KBL_like"/>
    <property type="match status" value="1"/>
</dbReference>
<dbReference type="InterPro" id="IPR042099">
    <property type="entry name" value="ANL_N_sf"/>
</dbReference>
<dbReference type="GO" id="GO:0006633">
    <property type="term" value="P:fatty acid biosynthetic process"/>
    <property type="evidence" value="ECO:0007669"/>
    <property type="project" value="TreeGrafter"/>
</dbReference>
<dbReference type="Gene3D" id="3.30.300.30">
    <property type="match status" value="1"/>
</dbReference>
<dbReference type="InterPro" id="IPR015421">
    <property type="entry name" value="PyrdxlP-dep_Trfase_major"/>
</dbReference>
<dbReference type="AlphaFoldDB" id="A0A1G5PR57"/>
<dbReference type="GO" id="GO:0016874">
    <property type="term" value="F:ligase activity"/>
    <property type="evidence" value="ECO:0007669"/>
    <property type="project" value="UniProtKB-KW"/>
</dbReference>
<dbReference type="OrthoDB" id="9757559at2"/>
<dbReference type="Gene3D" id="3.90.1150.10">
    <property type="entry name" value="Aspartate Aminotransferase, domain 1"/>
    <property type="match status" value="1"/>
</dbReference>
<dbReference type="InterPro" id="IPR000873">
    <property type="entry name" value="AMP-dep_synth/lig_dom"/>
</dbReference>
<evidence type="ECO:0000256" key="4">
    <source>
        <dbReference type="ARBA" id="ARBA00023098"/>
    </source>
</evidence>
<dbReference type="CDD" id="cd05931">
    <property type="entry name" value="FAAL"/>
    <property type="match status" value="1"/>
</dbReference>
<comment type="similarity">
    <text evidence="1">Belongs to the ATP-dependent AMP-binding enzyme family.</text>
</comment>
<keyword evidence="9" id="KW-1185">Reference proteome</keyword>
<evidence type="ECO:0000256" key="2">
    <source>
        <dbReference type="ARBA" id="ARBA00022598"/>
    </source>
</evidence>
<dbReference type="InterPro" id="IPR020845">
    <property type="entry name" value="AMP-binding_CS"/>
</dbReference>
<feature type="domain" description="AMP-binding enzyme C-terminal" evidence="7">
    <location>
        <begin position="448"/>
        <end position="558"/>
    </location>
</feature>
<dbReference type="Pfam" id="PF23024">
    <property type="entry name" value="AMP-dom_DIP2-like"/>
    <property type="match status" value="1"/>
</dbReference>
<dbReference type="GO" id="GO:0070566">
    <property type="term" value="F:adenylyltransferase activity"/>
    <property type="evidence" value="ECO:0007669"/>
    <property type="project" value="TreeGrafter"/>
</dbReference>
<dbReference type="InterPro" id="IPR015424">
    <property type="entry name" value="PyrdxlP-dep_Trfase"/>
</dbReference>
<dbReference type="InterPro" id="IPR015422">
    <property type="entry name" value="PyrdxlP-dep_Trfase_small"/>
</dbReference>
<reference evidence="9" key="1">
    <citation type="submission" date="2016-10" db="EMBL/GenBank/DDBJ databases">
        <authorList>
            <person name="Varghese N."/>
            <person name="Submissions S."/>
        </authorList>
    </citation>
    <scope>NUCLEOTIDE SEQUENCE [LARGE SCALE GENOMIC DNA]</scope>
    <source>
        <strain evidence="9">ATCC 29999</strain>
    </source>
</reference>
<dbReference type="InterPro" id="IPR040097">
    <property type="entry name" value="FAAL/FAAC"/>
</dbReference>
<dbReference type="SUPFAM" id="SSF56801">
    <property type="entry name" value="Acetyl-CoA synthetase-like"/>
    <property type="match status" value="1"/>
</dbReference>
<evidence type="ECO:0000313" key="9">
    <source>
        <dbReference type="Proteomes" id="UP000183223"/>
    </source>
</evidence>
<dbReference type="Proteomes" id="UP000183223">
    <property type="component" value="Unassembled WGS sequence"/>
</dbReference>
<dbReference type="Pfam" id="PF00155">
    <property type="entry name" value="Aminotran_1_2"/>
    <property type="match status" value="1"/>
</dbReference>
<dbReference type="GO" id="GO:0005886">
    <property type="term" value="C:plasma membrane"/>
    <property type="evidence" value="ECO:0007669"/>
    <property type="project" value="TreeGrafter"/>
</dbReference>
<dbReference type="FunFam" id="3.40.50.12780:FF:000013">
    <property type="entry name" value="Long-chain-fatty-acid--AMP ligase FadD32"/>
    <property type="match status" value="1"/>
</dbReference>